<feature type="transmembrane region" description="Helical" evidence="1">
    <location>
        <begin position="195"/>
        <end position="215"/>
    </location>
</feature>
<sequence>MEIILNYLESMFAELADTGEVRRVKQEMAFMMEEKYTALKAEGKSENEAIGTVIAEFGSVDELICELGIDKSKKSQESCYSHTEGMFSGRRVTKEECRTYIASMERLSQGIGAGVMLILVSLIFPVMGEEIFGEERGSALGVVLMFVLIAAAVVLFIINGVAMSRFDYLKKENLSLDESAIRMLEDMQQKDRPQFASKIAVGVLLCILSVIPVILNESVLHLAENIPPCILFVMVGSGVYLLITTGVPYGCYNVLMQREDYSPQMKKGMRKGEDFANRIGGIYWPCIVLIYLVYSLLTHDWGRSWIIWPAAGLFFVVIIATYSAFCSGKDKDF</sequence>
<feature type="transmembrane region" description="Helical" evidence="1">
    <location>
        <begin position="107"/>
        <end position="127"/>
    </location>
</feature>
<dbReference type="Proteomes" id="UP000446866">
    <property type="component" value="Unassembled WGS sequence"/>
</dbReference>
<feature type="transmembrane region" description="Helical" evidence="1">
    <location>
        <begin position="306"/>
        <end position="325"/>
    </location>
</feature>
<gene>
    <name evidence="2" type="ORF">D0435_01650</name>
</gene>
<proteinExistence type="predicted"/>
<dbReference type="NCBIfam" id="NF038403">
    <property type="entry name" value="perm_prefix_1"/>
    <property type="match status" value="1"/>
</dbReference>
<feature type="transmembrane region" description="Helical" evidence="1">
    <location>
        <begin position="139"/>
        <end position="162"/>
    </location>
</feature>
<organism evidence="2 3">
    <name type="scientific">Anaerotruncus colihominis</name>
    <dbReference type="NCBI Taxonomy" id="169435"/>
    <lineage>
        <taxon>Bacteria</taxon>
        <taxon>Bacillati</taxon>
        <taxon>Bacillota</taxon>
        <taxon>Clostridia</taxon>
        <taxon>Eubacteriales</taxon>
        <taxon>Oscillospiraceae</taxon>
        <taxon>Anaerotruncus</taxon>
    </lineage>
</organism>
<dbReference type="RefSeq" id="WP_160200669.1">
    <property type="nucleotide sequence ID" value="NZ_QXWK01000001.1"/>
</dbReference>
<evidence type="ECO:0000313" key="3">
    <source>
        <dbReference type="Proteomes" id="UP000446866"/>
    </source>
</evidence>
<dbReference type="AlphaFoldDB" id="A0A845QFC3"/>
<evidence type="ECO:0000256" key="1">
    <source>
        <dbReference type="SAM" id="Phobius"/>
    </source>
</evidence>
<keyword evidence="1" id="KW-0472">Membrane</keyword>
<dbReference type="EMBL" id="QXWK01000001">
    <property type="protein sequence ID" value="NBH60380.1"/>
    <property type="molecule type" value="Genomic_DNA"/>
</dbReference>
<dbReference type="InterPro" id="IPR047928">
    <property type="entry name" value="Perm_prefix_1"/>
</dbReference>
<feature type="transmembrane region" description="Helical" evidence="1">
    <location>
        <begin position="275"/>
        <end position="294"/>
    </location>
</feature>
<keyword evidence="1" id="KW-0812">Transmembrane</keyword>
<name>A0A845QFC3_9FIRM</name>
<accession>A0A845QFC3</accession>
<reference evidence="2 3" key="1">
    <citation type="submission" date="2018-08" db="EMBL/GenBank/DDBJ databases">
        <title>Murine metabolic-syndrome-specific gut microbial biobank.</title>
        <authorList>
            <person name="Liu C."/>
        </authorList>
    </citation>
    <scope>NUCLEOTIDE SEQUENCE [LARGE SCALE GENOMIC DNA]</scope>
    <source>
        <strain evidence="2 3">28</strain>
    </source>
</reference>
<comment type="caution">
    <text evidence="2">The sequence shown here is derived from an EMBL/GenBank/DDBJ whole genome shotgun (WGS) entry which is preliminary data.</text>
</comment>
<evidence type="ECO:0000313" key="2">
    <source>
        <dbReference type="EMBL" id="NBH60380.1"/>
    </source>
</evidence>
<keyword evidence="1" id="KW-1133">Transmembrane helix</keyword>
<keyword evidence="3" id="KW-1185">Reference proteome</keyword>
<evidence type="ECO:0008006" key="4">
    <source>
        <dbReference type="Google" id="ProtNLM"/>
    </source>
</evidence>
<protein>
    <recommendedName>
        <fullName evidence="4">XRE family transcriptional regulator</fullName>
    </recommendedName>
</protein>
<feature type="transmembrane region" description="Helical" evidence="1">
    <location>
        <begin position="230"/>
        <end position="255"/>
    </location>
</feature>